<comment type="caution">
    <text evidence="1">The sequence shown here is derived from an EMBL/GenBank/DDBJ whole genome shotgun (WGS) entry which is preliminary data.</text>
</comment>
<dbReference type="AlphaFoldDB" id="A0A8J7M140"/>
<keyword evidence="2" id="KW-1185">Reference proteome</keyword>
<dbReference type="Proteomes" id="UP000636888">
    <property type="component" value="Unassembled WGS sequence"/>
</dbReference>
<organism evidence="1 2">
    <name type="scientific">Geomesophilobacter sediminis</name>
    <dbReference type="NCBI Taxonomy" id="2798584"/>
    <lineage>
        <taxon>Bacteria</taxon>
        <taxon>Pseudomonadati</taxon>
        <taxon>Thermodesulfobacteriota</taxon>
        <taxon>Desulfuromonadia</taxon>
        <taxon>Geobacterales</taxon>
        <taxon>Geobacteraceae</taxon>
        <taxon>Geomesophilobacter</taxon>
    </lineage>
</organism>
<sequence length="104" mass="11504">MKQGEVTDDPPTEIGRALLESIALSLLSLGMDDHREKGFEMCRMGDLTHVRVTDAEGEVAFQVCGKTVDELGDQLMLACLHNLSIEHLGALHLKPLNRPLRVKK</sequence>
<reference evidence="1" key="1">
    <citation type="submission" date="2020-12" db="EMBL/GenBank/DDBJ databases">
        <title>Geomonas sp. Red875, isolated from river sediment.</title>
        <authorList>
            <person name="Xu Z."/>
            <person name="Zhang Z."/>
            <person name="Masuda Y."/>
            <person name="Itoh H."/>
            <person name="Senoo K."/>
        </authorList>
    </citation>
    <scope>NUCLEOTIDE SEQUENCE</scope>
    <source>
        <strain evidence="1">Red875</strain>
    </source>
</reference>
<name>A0A8J7M140_9BACT</name>
<gene>
    <name evidence="1" type="ORF">JFN93_18345</name>
</gene>
<evidence type="ECO:0000313" key="1">
    <source>
        <dbReference type="EMBL" id="MBJ6726676.1"/>
    </source>
</evidence>
<protein>
    <submittedName>
        <fullName evidence="1">Uncharacterized protein</fullName>
    </submittedName>
</protein>
<evidence type="ECO:0000313" key="2">
    <source>
        <dbReference type="Proteomes" id="UP000636888"/>
    </source>
</evidence>
<accession>A0A8J7M140</accession>
<dbReference type="EMBL" id="JAEMHM010000016">
    <property type="protein sequence ID" value="MBJ6726676.1"/>
    <property type="molecule type" value="Genomic_DNA"/>
</dbReference>
<proteinExistence type="predicted"/>
<dbReference type="RefSeq" id="WP_199385588.1">
    <property type="nucleotide sequence ID" value="NZ_JAEMHM010000016.1"/>
</dbReference>